<dbReference type="RefSeq" id="WP_220641183.1">
    <property type="nucleotide sequence ID" value="NZ_CP080429.1"/>
</dbReference>
<evidence type="ECO:0000313" key="3">
    <source>
        <dbReference type="Proteomes" id="UP000825381"/>
    </source>
</evidence>
<dbReference type="Proteomes" id="UP000825381">
    <property type="component" value="Chromosome"/>
</dbReference>
<reference evidence="2 3" key="1">
    <citation type="submission" date="2021-07" db="EMBL/GenBank/DDBJ databases">
        <title>Flavobacterium WSW3-B6 sp.nov, isolated from seaweed.</title>
        <authorList>
            <person name="Muhammad N."/>
            <person name="Ho H."/>
            <person name="Lee Y.-J."/>
            <person name="Nguyen T."/>
            <person name="Ho J."/>
            <person name="Kim S.-G."/>
        </authorList>
    </citation>
    <scope>NUCLEOTIDE SEQUENCE [LARGE SCALE GENOMIC DNA]</scope>
    <source>
        <strain evidence="2 3">WSW3-B6</strain>
    </source>
</reference>
<feature type="signal peptide" evidence="1">
    <location>
        <begin position="1"/>
        <end position="18"/>
    </location>
</feature>
<feature type="chain" id="PRO_5045973664" description="DUF3575 domain-containing protein" evidence="1">
    <location>
        <begin position="19"/>
        <end position="186"/>
    </location>
</feature>
<keyword evidence="1" id="KW-0732">Signal</keyword>
<protein>
    <recommendedName>
        <fullName evidence="4">DUF3575 domain-containing protein</fullName>
    </recommendedName>
</protein>
<evidence type="ECO:0000256" key="1">
    <source>
        <dbReference type="SAM" id="SignalP"/>
    </source>
</evidence>
<organism evidence="2 3">
    <name type="scientific">Flavobacterium litorale</name>
    <dbReference type="NCBI Taxonomy" id="2856519"/>
    <lineage>
        <taxon>Bacteria</taxon>
        <taxon>Pseudomonadati</taxon>
        <taxon>Bacteroidota</taxon>
        <taxon>Flavobacteriia</taxon>
        <taxon>Flavobacteriales</taxon>
        <taxon>Flavobacteriaceae</taxon>
        <taxon>Flavobacterium</taxon>
    </lineage>
</organism>
<proteinExistence type="predicted"/>
<evidence type="ECO:0000313" key="2">
    <source>
        <dbReference type="EMBL" id="QYJ68844.1"/>
    </source>
</evidence>
<accession>A0ABX8VDW7</accession>
<evidence type="ECO:0008006" key="4">
    <source>
        <dbReference type="Google" id="ProtNLM"/>
    </source>
</evidence>
<sequence length="186" mass="21158">MKKIVLLTLMAFGLGGYAQTETDTTRVTILERKHEVKLGAVKLLAGPIFEGTYEYIHTRDFTFGSSVLYSFIDGEDYPENFSITPFARFYFQESKEYGAQGFFVEGFLKYVNGTDFDNRYFPEDNSYRDVERDFNTAAVGLSLGKKWINNTGFVFEILIGGGRNFAGDDFAPDAVFRGDFNIGYRF</sequence>
<gene>
    <name evidence="2" type="ORF">K1I41_02890</name>
</gene>
<dbReference type="EMBL" id="CP080429">
    <property type="protein sequence ID" value="QYJ68844.1"/>
    <property type="molecule type" value="Genomic_DNA"/>
</dbReference>
<name>A0ABX8VDW7_9FLAO</name>
<keyword evidence="3" id="KW-1185">Reference proteome</keyword>